<organism evidence="2 3">
    <name type="scientific">Catellatospora methionotrophica</name>
    <dbReference type="NCBI Taxonomy" id="121620"/>
    <lineage>
        <taxon>Bacteria</taxon>
        <taxon>Bacillati</taxon>
        <taxon>Actinomycetota</taxon>
        <taxon>Actinomycetes</taxon>
        <taxon>Micromonosporales</taxon>
        <taxon>Micromonosporaceae</taxon>
        <taxon>Catellatospora</taxon>
    </lineage>
</organism>
<name>A0A8J3LGF9_9ACTN</name>
<feature type="domain" description="AB hydrolase-1" evidence="1">
    <location>
        <begin position="27"/>
        <end position="277"/>
    </location>
</feature>
<accession>A0A8J3LGF9</accession>
<dbReference type="PANTHER" id="PTHR43433:SF10">
    <property type="entry name" value="AB HYDROLASE-1 DOMAIN-CONTAINING PROTEIN"/>
    <property type="match status" value="1"/>
</dbReference>
<dbReference type="Proteomes" id="UP000660339">
    <property type="component" value="Unassembled WGS sequence"/>
</dbReference>
<proteinExistence type="predicted"/>
<dbReference type="Gene3D" id="3.40.50.1820">
    <property type="entry name" value="alpha/beta hydrolase"/>
    <property type="match status" value="1"/>
</dbReference>
<reference evidence="2" key="1">
    <citation type="submission" date="2021-01" db="EMBL/GenBank/DDBJ databases">
        <title>Whole genome shotgun sequence of Catellatospora methionotrophica NBRC 14553.</title>
        <authorList>
            <person name="Komaki H."/>
            <person name="Tamura T."/>
        </authorList>
    </citation>
    <scope>NUCLEOTIDE SEQUENCE</scope>
    <source>
        <strain evidence="2">NBRC 14553</strain>
    </source>
</reference>
<keyword evidence="2" id="KW-0378">Hydrolase</keyword>
<dbReference type="RefSeq" id="WP_166378171.1">
    <property type="nucleotide sequence ID" value="NZ_BAAATT010000007.1"/>
</dbReference>
<dbReference type="InterPro" id="IPR000073">
    <property type="entry name" value="AB_hydrolase_1"/>
</dbReference>
<comment type="caution">
    <text evidence="2">The sequence shown here is derived from an EMBL/GenBank/DDBJ whole genome shotgun (WGS) entry which is preliminary data.</text>
</comment>
<dbReference type="PANTHER" id="PTHR43433">
    <property type="entry name" value="HYDROLASE, ALPHA/BETA FOLD FAMILY PROTEIN"/>
    <property type="match status" value="1"/>
</dbReference>
<dbReference type="SUPFAM" id="SSF53474">
    <property type="entry name" value="alpha/beta-Hydrolases"/>
    <property type="match status" value="1"/>
</dbReference>
<dbReference type="Pfam" id="PF00561">
    <property type="entry name" value="Abhydrolase_1"/>
    <property type="match status" value="1"/>
</dbReference>
<keyword evidence="3" id="KW-1185">Reference proteome</keyword>
<protein>
    <submittedName>
        <fullName evidence="2">Alpha/beta hydrolase</fullName>
    </submittedName>
</protein>
<sequence length="303" mass="33019">MIDLVVVKTGDGRQLAVEVSGARDGFPVFLLHGTPGSKSGPRPRPIALYRMGVRLISYDRPGYGDSTRQRGRRVIDAAQDVKAIAEHLQIDRFAVVGRSGGGPHALACAAALGDRVIRTVVLVGLAPAAAPGLDWFEGMAPSNVDEYGEADADLAALMETLRNRTADALADPDSMLRFLAPQMSAPDRRVIDDVTIRRLLHETYREALQRGPEGWIDDALAFRKHWGFELSEVKSPVRLWHGADDTFSPESHSRWLESQLHDAEAEIQPDAGHFGAMEILPRILAWVVGQGTETTAHAPATAR</sequence>
<dbReference type="EMBL" id="BONJ01000016">
    <property type="protein sequence ID" value="GIG14706.1"/>
    <property type="molecule type" value="Genomic_DNA"/>
</dbReference>
<evidence type="ECO:0000259" key="1">
    <source>
        <dbReference type="Pfam" id="PF00561"/>
    </source>
</evidence>
<dbReference type="InterPro" id="IPR050471">
    <property type="entry name" value="AB_hydrolase"/>
</dbReference>
<evidence type="ECO:0000313" key="3">
    <source>
        <dbReference type="Proteomes" id="UP000660339"/>
    </source>
</evidence>
<dbReference type="InterPro" id="IPR029058">
    <property type="entry name" value="AB_hydrolase_fold"/>
</dbReference>
<dbReference type="GO" id="GO:0016787">
    <property type="term" value="F:hydrolase activity"/>
    <property type="evidence" value="ECO:0007669"/>
    <property type="project" value="UniProtKB-KW"/>
</dbReference>
<dbReference type="AlphaFoldDB" id="A0A8J3LGF9"/>
<evidence type="ECO:0000313" key="2">
    <source>
        <dbReference type="EMBL" id="GIG14706.1"/>
    </source>
</evidence>
<gene>
    <name evidence="2" type="ORF">Cme02nite_30380</name>
</gene>